<protein>
    <recommendedName>
        <fullName evidence="3">Exocyst subunit Exo70 family protein</fullName>
    </recommendedName>
</protein>
<keyword evidence="3" id="KW-0653">Protein transport</keyword>
<feature type="compositionally biased region" description="Basic and acidic residues" evidence="4">
    <location>
        <begin position="131"/>
        <end position="140"/>
    </location>
</feature>
<dbReference type="Pfam" id="PF20669">
    <property type="entry name" value="Exo70_N"/>
    <property type="match status" value="1"/>
</dbReference>
<keyword evidence="2 3" id="KW-0813">Transport</keyword>
<dbReference type="Gene3D" id="1.20.1280.170">
    <property type="entry name" value="Exocyst complex component Exo70"/>
    <property type="match status" value="1"/>
</dbReference>
<comment type="function">
    <text evidence="3">Component of the exocyst complex.</text>
</comment>
<feature type="region of interest" description="Disordered" evidence="4">
    <location>
        <begin position="97"/>
        <end position="149"/>
    </location>
</feature>
<organism evidence="6">
    <name type="scientific">Davidia involucrata</name>
    <name type="common">Dove tree</name>
    <dbReference type="NCBI Taxonomy" id="16924"/>
    <lineage>
        <taxon>Eukaryota</taxon>
        <taxon>Viridiplantae</taxon>
        <taxon>Streptophyta</taxon>
        <taxon>Embryophyta</taxon>
        <taxon>Tracheophyta</taxon>
        <taxon>Spermatophyta</taxon>
        <taxon>Magnoliopsida</taxon>
        <taxon>eudicotyledons</taxon>
        <taxon>Gunneridae</taxon>
        <taxon>Pentapetalae</taxon>
        <taxon>asterids</taxon>
        <taxon>Cornales</taxon>
        <taxon>Nyssaceae</taxon>
        <taxon>Davidia</taxon>
    </lineage>
</organism>
<dbReference type="PANTHER" id="PTHR12542">
    <property type="entry name" value="EXOCYST COMPLEX PROTEIN EXO70"/>
    <property type="match status" value="1"/>
</dbReference>
<evidence type="ECO:0000259" key="5">
    <source>
        <dbReference type="Pfam" id="PF03081"/>
    </source>
</evidence>
<feature type="compositionally biased region" description="Acidic residues" evidence="4">
    <location>
        <begin position="120"/>
        <end position="130"/>
    </location>
</feature>
<evidence type="ECO:0000313" key="6">
    <source>
        <dbReference type="EMBL" id="MPA43261.1"/>
    </source>
</evidence>
<dbReference type="GO" id="GO:0000145">
    <property type="term" value="C:exocyst"/>
    <property type="evidence" value="ECO:0007669"/>
    <property type="project" value="InterPro"/>
</dbReference>
<dbReference type="EMBL" id="GHES01012702">
    <property type="protein sequence ID" value="MPA43261.1"/>
    <property type="molecule type" value="Transcribed_RNA"/>
</dbReference>
<name>A0A5B6ZHJ5_DAVIN</name>
<dbReference type="GO" id="GO:0005546">
    <property type="term" value="F:phosphatidylinositol-4,5-bisphosphate binding"/>
    <property type="evidence" value="ECO:0007669"/>
    <property type="project" value="InterPro"/>
</dbReference>
<comment type="similarity">
    <text evidence="1 3">Belongs to the EXO70 family.</text>
</comment>
<dbReference type="InterPro" id="IPR004140">
    <property type="entry name" value="Exo70"/>
</dbReference>
<dbReference type="GO" id="GO:0006887">
    <property type="term" value="P:exocytosis"/>
    <property type="evidence" value="ECO:0007669"/>
    <property type="project" value="UniProtKB-KW"/>
</dbReference>
<evidence type="ECO:0000256" key="3">
    <source>
        <dbReference type="RuleBase" id="RU365026"/>
    </source>
</evidence>
<reference evidence="6" key="1">
    <citation type="submission" date="2019-08" db="EMBL/GenBank/DDBJ databases">
        <title>Reference gene set and small RNA set construction with multiple tissues from Davidia involucrata Baill.</title>
        <authorList>
            <person name="Yang H."/>
            <person name="Zhou C."/>
            <person name="Li G."/>
            <person name="Wang J."/>
            <person name="Gao P."/>
            <person name="Wang M."/>
            <person name="Wang R."/>
            <person name="Zhao Y."/>
        </authorList>
    </citation>
    <scope>NUCLEOTIDE SEQUENCE</scope>
    <source>
        <tissue evidence="6">Mixed with DoveR01_LX</tissue>
    </source>
</reference>
<evidence type="ECO:0000256" key="4">
    <source>
        <dbReference type="SAM" id="MobiDB-lite"/>
    </source>
</evidence>
<accession>A0A5B6ZHJ5</accession>
<dbReference type="GO" id="GO:0015031">
    <property type="term" value="P:protein transport"/>
    <property type="evidence" value="ECO:0007669"/>
    <property type="project" value="UniProtKB-KW"/>
</dbReference>
<sequence>MMEPPENVAVGFESAEKIILRWDLTASEEARERMIFDGDRHEIDRYLQAVDEIQRSMESATIADDQNKSNSAIQIAMARLEDEFRNILIAHTSPIETDSLVDPSSSTHSTSRTDSTGDGELQDEDFSEDDAMSKEAKLQRGESSTSAASYRSANSIRELDLIPCEVIYDLRSIAERMISAGYFRECVQVYGSVRKSAVDASFRRLKVEKLSIGDIQRLEREALETKIRRWIRAAKVCVRILFASEKRLSEQIFEGLGTATDDACFMETVKGPAIQLFSFAEAISISRRSPEKLFKILDLHDALSDLLPEIDVIFQSKSSESIRVQAAEILSRLAEAARGILSEFENAVLREPSQIPVPGGTIHPLTRYVMNYISLISDYKQTLIELIVSKPSTGSRYSGDPTTPDMEFAELEERTPLALHLIWIIVILQFNLEGKSKHYKDASLAHLFIMNNVHYIVQKSKGSPELREMISDDYLRKLTGKYRQAATSYQRSTWVSVLYCLRDEGLHVSGSFSSGVSKSALRERFKTFNAMFEEVHRTQATWLIPDTQLREELRISISEKLIPAYRSFLGRFRSHIESGRHPETYIKYSVEDLETAVLDFFEGYPVSQHLRRRSQ</sequence>
<gene>
    <name evidence="6" type="ORF">Din_012702</name>
</gene>
<dbReference type="InterPro" id="IPR016159">
    <property type="entry name" value="Cullin_repeat-like_dom_sf"/>
</dbReference>
<keyword evidence="3" id="KW-0268">Exocytosis</keyword>
<evidence type="ECO:0000256" key="1">
    <source>
        <dbReference type="ARBA" id="ARBA00006756"/>
    </source>
</evidence>
<feature type="domain" description="Exocyst complex subunit Exo70 C-terminal" evidence="5">
    <location>
        <begin position="229"/>
        <end position="598"/>
    </location>
</feature>
<dbReference type="Pfam" id="PF03081">
    <property type="entry name" value="Exo70_C"/>
    <property type="match status" value="1"/>
</dbReference>
<dbReference type="AlphaFoldDB" id="A0A5B6ZHJ5"/>
<dbReference type="InterPro" id="IPR046364">
    <property type="entry name" value="Exo70_C"/>
</dbReference>
<evidence type="ECO:0000256" key="2">
    <source>
        <dbReference type="ARBA" id="ARBA00022448"/>
    </source>
</evidence>
<dbReference type="SUPFAM" id="SSF74788">
    <property type="entry name" value="Cullin repeat-like"/>
    <property type="match status" value="1"/>
</dbReference>
<dbReference type="PANTHER" id="PTHR12542:SF7">
    <property type="entry name" value="EXOCYST SUBUNIT EXO70 FAMILY PROTEIN"/>
    <property type="match status" value="1"/>
</dbReference>
<feature type="compositionally biased region" description="Low complexity" evidence="4">
    <location>
        <begin position="98"/>
        <end position="118"/>
    </location>
</feature>
<proteinExistence type="inferred from homology"/>